<accession>A0A327YZJ5</accession>
<feature type="domain" description="HYR-like" evidence="2">
    <location>
        <begin position="1596"/>
        <end position="1667"/>
    </location>
</feature>
<feature type="domain" description="HYR-like" evidence="2">
    <location>
        <begin position="1211"/>
        <end position="1283"/>
    </location>
</feature>
<proteinExistence type="predicted"/>
<feature type="domain" description="HYR-like" evidence="2">
    <location>
        <begin position="1444"/>
        <end position="1515"/>
    </location>
</feature>
<name>A0A327YZJ5_9FLAO</name>
<feature type="domain" description="HYR-like" evidence="2">
    <location>
        <begin position="1368"/>
        <end position="1439"/>
    </location>
</feature>
<keyword evidence="1" id="KW-0732">Signal</keyword>
<protein>
    <submittedName>
        <fullName evidence="3">Gliding motility-associated-like protein</fullName>
    </submittedName>
</protein>
<comment type="caution">
    <text evidence="3">The sequence shown here is derived from an EMBL/GenBank/DDBJ whole genome shotgun (WGS) entry which is preliminary data.</text>
</comment>
<keyword evidence="4" id="KW-1185">Reference proteome</keyword>
<evidence type="ECO:0000313" key="3">
    <source>
        <dbReference type="EMBL" id="RAK25387.1"/>
    </source>
</evidence>
<reference evidence="3 4" key="1">
    <citation type="submission" date="2018-06" db="EMBL/GenBank/DDBJ databases">
        <title>Genomic Encyclopedia of Type Strains, Phase III (KMG-III): the genomes of soil and plant-associated and newly described type strains.</title>
        <authorList>
            <person name="Whitman W."/>
        </authorList>
    </citation>
    <scope>NUCLEOTIDE SEQUENCE [LARGE SCALE GENOMIC DNA]</scope>
    <source>
        <strain evidence="3 4">CGMCC 1.12398</strain>
    </source>
</reference>
<feature type="domain" description="HYR-like" evidence="2">
    <location>
        <begin position="1672"/>
        <end position="1743"/>
    </location>
</feature>
<feature type="signal peptide" evidence="1">
    <location>
        <begin position="1"/>
        <end position="21"/>
    </location>
</feature>
<feature type="domain" description="HYR-like" evidence="2">
    <location>
        <begin position="1824"/>
        <end position="1895"/>
    </location>
</feature>
<feature type="domain" description="HYR-like" evidence="2">
    <location>
        <begin position="2081"/>
        <end position="2137"/>
    </location>
</feature>
<feature type="chain" id="PRO_5016437393" evidence="1">
    <location>
        <begin position="22"/>
        <end position="2246"/>
    </location>
</feature>
<gene>
    <name evidence="3" type="ORF">B0I03_101563</name>
</gene>
<dbReference type="Proteomes" id="UP000249620">
    <property type="component" value="Unassembled WGS sequence"/>
</dbReference>
<evidence type="ECO:0000259" key="2">
    <source>
        <dbReference type="Pfam" id="PF23237"/>
    </source>
</evidence>
<organism evidence="3 4">
    <name type="scientific">Flavobacterium aquaticum</name>
    <dbReference type="NCBI Taxonomy" id="1236486"/>
    <lineage>
        <taxon>Bacteria</taxon>
        <taxon>Pseudomonadati</taxon>
        <taxon>Bacteroidota</taxon>
        <taxon>Flavobacteriia</taxon>
        <taxon>Flavobacteriales</taxon>
        <taxon>Flavobacteriaceae</taxon>
        <taxon>Flavobacterium</taxon>
    </lineage>
</organism>
<dbReference type="EMBL" id="QLMI01000001">
    <property type="protein sequence ID" value="RAK25387.1"/>
    <property type="molecule type" value="Genomic_DNA"/>
</dbReference>
<dbReference type="Pfam" id="PF23237">
    <property type="entry name" value="HYR_4C"/>
    <property type="match status" value="10"/>
</dbReference>
<feature type="domain" description="HYR-like" evidence="2">
    <location>
        <begin position="1520"/>
        <end position="1591"/>
    </location>
</feature>
<evidence type="ECO:0000256" key="1">
    <source>
        <dbReference type="SAM" id="SignalP"/>
    </source>
</evidence>
<evidence type="ECO:0000313" key="4">
    <source>
        <dbReference type="Proteomes" id="UP000249620"/>
    </source>
</evidence>
<dbReference type="InterPro" id="IPR057078">
    <property type="entry name" value="HYR-4C"/>
</dbReference>
<dbReference type="Pfam" id="PF13585">
    <property type="entry name" value="CHU_C"/>
    <property type="match status" value="1"/>
</dbReference>
<feature type="domain" description="HYR-like" evidence="2">
    <location>
        <begin position="1748"/>
        <end position="1819"/>
    </location>
</feature>
<sequence>MKKLIYSLFVLILFFTETILAQCNVNNFTATPTNGTCFANGSIAVQVPGAVNCSNWVAILTPSVGPQQQQNIPANGGPVIFNSLQAGSYNVSLFNGFTTIQAPNNPINISTTYVNMSITSNHTMTTCNPAASNYVQNGTLTVNVGSGTGVGPFIYTCPGAANSPSAPTMSTSYTFTGLPAGTHNFTVTDLVNNQPGCEVTVGQTRVIPVNSTPLPVIGSIKYRRVDCPSDCDNYVLYFPVTNRLTTTNIASTPPPQNITLNTTATISINGGAPQNMPYAITSMLYVDGFQSPTLSAGDTYVVTITNGCHTQTLSGVVPPVSTITLVAVNGSTITTCGTPNYSIGVSITGPTAGNTYFCNDATTVIVGGVGTSSMVPFGSGGTGGVSIAVPGPGTYSVTVTDGCNTIVRSVIVPLIGPNLNAVQIDTTTTTSLRENSGAMYLTAPGALANLPIPHTYSIMPADGSTTKTLTSTHPYNLAGTFTINFPIVRVITTTNSGSNERLVRDLPLGEYDVTFTDNCGNTITRRVNINRPATYNPVVTVTQSCNNSNTVTYALNAPDAVVFNSGRVRLFTNSGGVPGTLLSTIHAEGANTANGYKNGTISNLPAGSYFIVIDRTKQNMYWGYSPIPNAITDEEYRIPFTIAPYQDVVVSTQSLICDINDANSGVVVAQINGGTPVYPLTWQVFSTSNPLTPLQTYTANSSSDTNATQQSFTGLAAGDYFVRVSYLCYSVDNNVTIDGAQVIPQAIVSQSTVCPNSNVVLASFPASDSIYNIVWTDNFGNTVGTGSSINVTVSQTTTYTANISLISSVGCTNAATYTSNVTVTVTPNPDLSLTVSDVDLCQIKGLPATVVISNSQLGFNYELLDQNGDSFSPAITGIGNGGNLIITIPSGNIPTAGIGYIVSTTNGNPACSGNLLDDVMFYEGTPQTNNSITATNVCLGSDAIITVANALNAGNYTVYSSSDLSTAITTVTGNGTNLNITIPATNLTLGSNSFTIQVDGDQCTAAYLDNQATIMVYPNISQSGSTSTSCGSTGVSYTVTATFTGTAPFTATGTGAPGTWIDNGNGTHTWTSDAIPTGSGYNVDIQDTNACNTLNLTAAAPTCCVFEVTCPTFAPTTVSCYSTIPTATTLTEAEFEALGNADGIIGDTPCGVIEITASNSADPGCEGNVIRTYTITEYDDPNNNDIRDVGEDTVLNTQTCTQTYSIEREDFIMPANGSSTITCQSGFGAPTIPIVTDACGNILTPSLPVILSDTSTCLSFVGYFYTFTDCEGNTHEWSYTYIIDRENFTIPVVQNSATVACIAQATEPTAMMLPVVTDDCGNTLTPSAPVVSTMPTCEGDITYTYTYTDCQGNTSDWVYTYTIERADFTMPANASSTVACPADVVAPIVPTVTDACGNTLTPSAPVVSTMPTCEGDVTYNYTFTDCEGNTHDWVYTYTIERADFTMPANASSTVACPADVVAPIVPTVTDACGNTLTPSAPVVSTMQTCEGDVTYTYRFTDCEGNTHDWVYTYTIERADFTMPANASSTVACPADVVAPTVPTVTDACGNTLTPSAPVVSTMPTCEGDVTYTYTFTDCEGNTHDWVYTYTIERADFTMPANASSTVACPADVVAPTVPTVTDACGNTLTPSAPVVSTMPTCEGDVTYTYTFTDCEGNTHDWVYTYTIERADFTMPANASSTIACPADVVAPTVPTVTDACGNTLTPSAPVVSTMPTCEGDVTYTYTFTDCEGNTHDWVYTYTIERADFTMPANASSTVACPADVVTPTVPTVTDACGNTLTPSAPVVSTMPTCEGNITYTYTFTDCEGNTHDWVYTYTIERADFTMPANASSTVACPADVVAPTVPTVTDACGNTLTPSAPVVSTMPTCEGDVTYTYTFTDCEGNTHDWVYTYTIDDNIAPTGTAPVNLTFQCIANVPVADINVITDETDNCTGLVTVTVADTNNGGTGCIGNPYVVTRTYILTDCAGNATNLVQTITVVDDTAPTFVEALPSDLVLECTDVVPTAPILTATDNCSSATVVYNEVRTNGSCPSNYTLTRTWTATDTCGNETTHIQMIDVQDTTPPVFTGELPVDGFADCDNIPVAPTMTATDNCGNVTITLDEQRIDGDCSSRFQLIRTWTATDDCGNSSSYTQTLTLACHVKIWNAVSPNGDTKNDIFYLEGIDCYPNNSVEIYNRWGIKVYETSGYDNINKVFSGYSDGRSTVSRNELLPTGTYFYILKYEYSYDGVNGKQMIDKSGYLYIQNN</sequence>
<feature type="domain" description="HYR-like" evidence="2">
    <location>
        <begin position="1294"/>
        <end position="1363"/>
    </location>
</feature>